<evidence type="ECO:0000313" key="3">
    <source>
        <dbReference type="EMBL" id="SOC31074.1"/>
    </source>
</evidence>
<dbReference type="Proteomes" id="UP000219068">
    <property type="component" value="Unassembled WGS sequence"/>
</dbReference>
<reference evidence="3 4" key="1">
    <citation type="submission" date="2017-08" db="EMBL/GenBank/DDBJ databases">
        <authorList>
            <person name="de Groot N.N."/>
        </authorList>
    </citation>
    <scope>NUCLEOTIDE SEQUENCE [LARGE SCALE GENOMIC DNA]</scope>
    <source>
        <strain evidence="3 4">USBA 78</strain>
    </source>
</reference>
<evidence type="ECO:0000313" key="4">
    <source>
        <dbReference type="Proteomes" id="UP000219068"/>
    </source>
</evidence>
<evidence type="ECO:0000256" key="1">
    <source>
        <dbReference type="SAM" id="MobiDB-lite"/>
    </source>
</evidence>
<proteinExistence type="predicted"/>
<name>A0A285TYD1_9PROT</name>
<evidence type="ECO:0000259" key="2">
    <source>
        <dbReference type="Pfam" id="PF09983"/>
    </source>
</evidence>
<feature type="non-terminal residue" evidence="3">
    <location>
        <position position="1"/>
    </location>
</feature>
<gene>
    <name evidence="3" type="ORF">SAMN05428964_1131</name>
</gene>
<dbReference type="EMBL" id="OBMM01000013">
    <property type="protein sequence ID" value="SOC31074.1"/>
    <property type="molecule type" value="Genomic_DNA"/>
</dbReference>
<dbReference type="Pfam" id="PF09983">
    <property type="entry name" value="JetD_C"/>
    <property type="match status" value="1"/>
</dbReference>
<sequence>TRLRAGSVIPCPAFGEVPAPNLAEALEKTPLFYWGDLDLEGLRIYESMKKHFPKLKLSRAYELMANCLREPRRSHPYGALSGKSGHKPPKGNDPEVAHLATLCKDRAVDQEAICDPWPGNLVIQPYIFEDS</sequence>
<feature type="region of interest" description="Disordered" evidence="1">
    <location>
        <begin position="74"/>
        <end position="95"/>
    </location>
</feature>
<organism evidence="3 4">
    <name type="scientific">Thalassospira xiamenensis</name>
    <dbReference type="NCBI Taxonomy" id="220697"/>
    <lineage>
        <taxon>Bacteria</taxon>
        <taxon>Pseudomonadati</taxon>
        <taxon>Pseudomonadota</taxon>
        <taxon>Alphaproteobacteria</taxon>
        <taxon>Rhodospirillales</taxon>
        <taxon>Thalassospiraceae</taxon>
        <taxon>Thalassospira</taxon>
    </lineage>
</organism>
<dbReference type="RefSeq" id="WP_212684652.1">
    <property type="nucleotide sequence ID" value="NZ_OBMM01000013.1"/>
</dbReference>
<dbReference type="AlphaFoldDB" id="A0A285TYD1"/>
<feature type="domain" description="Wadjet protein JetD C-terminal" evidence="2">
    <location>
        <begin position="23"/>
        <end position="56"/>
    </location>
</feature>
<protein>
    <recommendedName>
        <fullName evidence="2">Wadjet protein JetD C-terminal domain-containing protein</fullName>
    </recommendedName>
</protein>
<accession>A0A285TYD1</accession>
<dbReference type="InterPro" id="IPR024534">
    <property type="entry name" value="JetD_C"/>
</dbReference>